<feature type="domain" description="DUF58" evidence="1">
    <location>
        <begin position="44"/>
        <end position="250"/>
    </location>
</feature>
<proteinExistence type="predicted"/>
<dbReference type="AlphaFoldDB" id="A0A1M6CZL6"/>
<dbReference type="OrthoDB" id="9776116at2"/>
<keyword evidence="3" id="KW-1185">Reference proteome</keyword>
<dbReference type="Gene3D" id="3.40.50.410">
    <property type="entry name" value="von Willebrand factor, type A domain"/>
    <property type="match status" value="1"/>
</dbReference>
<evidence type="ECO:0000313" key="2">
    <source>
        <dbReference type="EMBL" id="SHI66400.1"/>
    </source>
</evidence>
<accession>A0A1M6CZL6</accession>
<dbReference type="EMBL" id="FQZB01000004">
    <property type="protein sequence ID" value="SHI66400.1"/>
    <property type="molecule type" value="Genomic_DNA"/>
</dbReference>
<dbReference type="InterPro" id="IPR002881">
    <property type="entry name" value="DUF58"/>
</dbReference>
<evidence type="ECO:0000259" key="1">
    <source>
        <dbReference type="Pfam" id="PF01882"/>
    </source>
</evidence>
<protein>
    <recommendedName>
        <fullName evidence="1">DUF58 domain-containing protein</fullName>
    </recommendedName>
</protein>
<dbReference type="RefSeq" id="WP_072985135.1">
    <property type="nucleotide sequence ID" value="NZ_FQZB01000004.1"/>
</dbReference>
<dbReference type="Pfam" id="PF01882">
    <property type="entry name" value="DUF58"/>
    <property type="match status" value="1"/>
</dbReference>
<dbReference type="PANTHER" id="PTHR33608">
    <property type="entry name" value="BLL2464 PROTEIN"/>
    <property type="match status" value="1"/>
</dbReference>
<evidence type="ECO:0000313" key="3">
    <source>
        <dbReference type="Proteomes" id="UP000184310"/>
    </source>
</evidence>
<dbReference type="SUPFAM" id="SSF53300">
    <property type="entry name" value="vWA-like"/>
    <property type="match status" value="1"/>
</dbReference>
<dbReference type="STRING" id="1121302.SAMN02745163_00596"/>
<dbReference type="Proteomes" id="UP000184310">
    <property type="component" value="Unassembled WGS sequence"/>
</dbReference>
<name>A0A1M6CZL6_9CLOT</name>
<gene>
    <name evidence="2" type="ORF">SAMN02745163_00596</name>
</gene>
<sequence length="291" mass="33239">MFSFDSDFFNKLNNINLKVRLRLSNGAQGGRKSQAKGVSVEFSDFREYVPGDDFRRIDWNAYGRFDKLFVKLFMEEREAIFNIFLDTSKSMDYGEANKSHMALKIAASLSYVVLNNLDRVYVNILNTKIETTKAASGKLAFQRLLKELSQTEFNGATDLSSAILKKNIKGRGVSIVISDFFTQGSLEKIEEAVKYLSYKKQSIILVQILSKEEREPELYGVLNLIDSETNEGVKVSVTPKLLKNYEEALKKYTRDLEELAKKYGGSFVQVNSEDEIDKVILKNFTEKDLIY</sequence>
<organism evidence="2 3">
    <name type="scientific">Clostridium cavendishii DSM 21758</name>
    <dbReference type="NCBI Taxonomy" id="1121302"/>
    <lineage>
        <taxon>Bacteria</taxon>
        <taxon>Bacillati</taxon>
        <taxon>Bacillota</taxon>
        <taxon>Clostridia</taxon>
        <taxon>Eubacteriales</taxon>
        <taxon>Clostridiaceae</taxon>
        <taxon>Clostridium</taxon>
    </lineage>
</organism>
<reference evidence="2 3" key="1">
    <citation type="submission" date="2016-11" db="EMBL/GenBank/DDBJ databases">
        <authorList>
            <person name="Jaros S."/>
            <person name="Januszkiewicz K."/>
            <person name="Wedrychowicz H."/>
        </authorList>
    </citation>
    <scope>NUCLEOTIDE SEQUENCE [LARGE SCALE GENOMIC DNA]</scope>
    <source>
        <strain evidence="2 3">DSM 21758</strain>
    </source>
</reference>
<dbReference type="PANTHER" id="PTHR33608:SF7">
    <property type="entry name" value="DUF58 DOMAIN-CONTAINING PROTEIN"/>
    <property type="match status" value="1"/>
</dbReference>
<dbReference type="InterPro" id="IPR036465">
    <property type="entry name" value="vWFA_dom_sf"/>
</dbReference>